<feature type="transmembrane region" description="Helical" evidence="12">
    <location>
        <begin position="110"/>
        <end position="133"/>
    </location>
</feature>
<accession>A0A6P7YCF9</accession>
<keyword evidence="3" id="KW-1003">Cell membrane</keyword>
<dbReference type="GO" id="GO:0019899">
    <property type="term" value="F:enzyme binding"/>
    <property type="evidence" value="ECO:0007669"/>
    <property type="project" value="UniProtKB-ARBA"/>
</dbReference>
<dbReference type="Gene3D" id="1.10.1450.10">
    <property type="entry name" value="Tetraspanin"/>
    <property type="match status" value="1"/>
</dbReference>
<evidence type="ECO:0000313" key="13">
    <source>
        <dbReference type="Proteomes" id="UP000515156"/>
    </source>
</evidence>
<evidence type="ECO:0000256" key="11">
    <source>
        <dbReference type="PIRSR" id="PIRSR002419-1"/>
    </source>
</evidence>
<name>A0A6P7YCF9_9AMPH</name>
<feature type="transmembrane region" description="Helical" evidence="12">
    <location>
        <begin position="39"/>
        <end position="63"/>
    </location>
</feature>
<keyword evidence="5 12" id="KW-1133">Transmembrane helix</keyword>
<keyword evidence="4 12" id="KW-0812">Transmembrane</keyword>
<dbReference type="SUPFAM" id="SSF48652">
    <property type="entry name" value="Tetraspanin"/>
    <property type="match status" value="1"/>
</dbReference>
<dbReference type="RefSeq" id="XP_030062733.1">
    <property type="nucleotide sequence ID" value="XM_030206873.1"/>
</dbReference>
<evidence type="ECO:0000313" key="14">
    <source>
        <dbReference type="RefSeq" id="XP_030062733.1"/>
    </source>
</evidence>
<dbReference type="InParanoid" id="A0A6P7YCF9"/>
<dbReference type="AlphaFoldDB" id="A0A6P7YCF9"/>
<dbReference type="InterPro" id="IPR008952">
    <property type="entry name" value="Tetraspanin_EC2_sf"/>
</dbReference>
<dbReference type="PANTHER" id="PTHR19282">
    <property type="entry name" value="TETRASPANIN"/>
    <property type="match status" value="1"/>
</dbReference>
<dbReference type="Pfam" id="PF00335">
    <property type="entry name" value="Tetraspanin"/>
    <property type="match status" value="1"/>
</dbReference>
<gene>
    <name evidence="14" type="primary">TSPAN10</name>
</gene>
<comment type="function">
    <text evidence="9">Part of TspanC8 subgroup, composed of 6 members that interact with the transmembrane metalloprotease ADAM10. This interaction is required for ADAM10 exit from the endoplasmic reticulum and for enzymatic maturation and trafficking to the cell surface as well as substrate specificity. Different TspanC8/ADAM10 complexes have distinct substrates.</text>
</comment>
<dbReference type="KEGG" id="muo:115472579"/>
<dbReference type="InterPro" id="IPR018499">
    <property type="entry name" value="Tetraspanin/Peripherin"/>
</dbReference>
<keyword evidence="6 12" id="KW-0472">Membrane</keyword>
<feature type="disulfide bond" evidence="11">
    <location>
        <begin position="174"/>
        <end position="190"/>
    </location>
</feature>
<dbReference type="CTD" id="83882"/>
<evidence type="ECO:0000256" key="8">
    <source>
        <dbReference type="ARBA" id="ARBA00023180"/>
    </source>
</evidence>
<reference evidence="14" key="1">
    <citation type="submission" date="2025-08" db="UniProtKB">
        <authorList>
            <consortium name="RefSeq"/>
        </authorList>
    </citation>
    <scope>IDENTIFICATION</scope>
</reference>
<evidence type="ECO:0000256" key="2">
    <source>
        <dbReference type="ARBA" id="ARBA00006840"/>
    </source>
</evidence>
<feature type="transmembrane region" description="Helical" evidence="12">
    <location>
        <begin position="83"/>
        <end position="104"/>
    </location>
</feature>
<keyword evidence="8" id="KW-0325">Glycoprotein</keyword>
<proteinExistence type="inferred from homology"/>
<evidence type="ECO:0000256" key="9">
    <source>
        <dbReference type="ARBA" id="ARBA00056995"/>
    </source>
</evidence>
<evidence type="ECO:0000256" key="4">
    <source>
        <dbReference type="ARBA" id="ARBA00022692"/>
    </source>
</evidence>
<dbReference type="GO" id="GO:0005886">
    <property type="term" value="C:plasma membrane"/>
    <property type="evidence" value="ECO:0007669"/>
    <property type="project" value="UniProtKB-SubCell"/>
</dbReference>
<dbReference type="PRINTS" id="PR00259">
    <property type="entry name" value="TMFOUR"/>
</dbReference>
<dbReference type="OrthoDB" id="8122038at2759"/>
<evidence type="ECO:0000256" key="1">
    <source>
        <dbReference type="ARBA" id="ARBA00004651"/>
    </source>
</evidence>
<comment type="subunit">
    <text evidence="10">Interacts with ADAM10.</text>
</comment>
<evidence type="ECO:0000256" key="5">
    <source>
        <dbReference type="ARBA" id="ARBA00022989"/>
    </source>
</evidence>
<organism evidence="13 14">
    <name type="scientific">Microcaecilia unicolor</name>
    <dbReference type="NCBI Taxonomy" id="1415580"/>
    <lineage>
        <taxon>Eukaryota</taxon>
        <taxon>Metazoa</taxon>
        <taxon>Chordata</taxon>
        <taxon>Craniata</taxon>
        <taxon>Vertebrata</taxon>
        <taxon>Euteleostomi</taxon>
        <taxon>Amphibia</taxon>
        <taxon>Gymnophiona</taxon>
        <taxon>Siphonopidae</taxon>
        <taxon>Microcaecilia</taxon>
    </lineage>
</organism>
<comment type="similarity">
    <text evidence="2 12">Belongs to the tetraspanin (TM4SF) family.</text>
</comment>
<dbReference type="InterPro" id="IPR000301">
    <property type="entry name" value="Tetraspanin_animals"/>
</dbReference>
<dbReference type="CDD" id="cd03167">
    <property type="entry name" value="oculospanin_like_LEL"/>
    <property type="match status" value="1"/>
</dbReference>
<sequence>MDSASIGKATKARKTQKRNLSTNHQNYRRIVGLNCCIKYVLFFSNFLFTVMGLLLLGVGVWGLIDKESLISEKIGHLGTDPMLIFVLIGLTTGTVAFSGCIGALRGNACLLKFFAISVITLMILEVITGIILYTMKNQIKDFLEDTLLVAVKLYQEDADLRFIIDEIQQGAECCGVKSYEDWKINLYFNCTSLGVQACGVPSSCCIDPLENGTIPNSQCGFGTLTMDTVVAQNIVYLDGCMPQIIKWFRMSMGLASSSMAILLTAELISLLFATKLLKDFELIKTLG</sequence>
<dbReference type="Proteomes" id="UP000515156">
    <property type="component" value="Chromosome 6"/>
</dbReference>
<comment type="subcellular location">
    <subcellularLocation>
        <location evidence="1">Cell membrane</location>
        <topology evidence="1">Multi-pass membrane protein</topology>
    </subcellularLocation>
    <subcellularLocation>
        <location evidence="12">Membrane</location>
        <topology evidence="12">Multi-pass membrane protein</topology>
    </subcellularLocation>
</comment>
<dbReference type="PIRSF" id="PIRSF002419">
    <property type="entry name" value="Tetraspanin"/>
    <property type="match status" value="1"/>
</dbReference>
<dbReference type="FunFam" id="1.10.1450.10:FF:000033">
    <property type="entry name" value="Tetraspanin"/>
    <property type="match status" value="1"/>
</dbReference>
<keyword evidence="13" id="KW-1185">Reference proteome</keyword>
<dbReference type="FunCoup" id="A0A6P7YCF9">
    <property type="interactions" value="130"/>
</dbReference>
<evidence type="ECO:0000256" key="3">
    <source>
        <dbReference type="ARBA" id="ARBA00022475"/>
    </source>
</evidence>
<evidence type="ECO:0000256" key="6">
    <source>
        <dbReference type="ARBA" id="ARBA00023136"/>
    </source>
</evidence>
<protein>
    <recommendedName>
        <fullName evidence="12">Tetraspanin</fullName>
    </recommendedName>
</protein>
<feature type="transmembrane region" description="Helical" evidence="12">
    <location>
        <begin position="251"/>
        <end position="272"/>
    </location>
</feature>
<evidence type="ECO:0000256" key="7">
    <source>
        <dbReference type="ARBA" id="ARBA00023157"/>
    </source>
</evidence>
<dbReference type="PANTHER" id="PTHR19282:SF550">
    <property type="entry name" value="TETRASPANIN-10"/>
    <property type="match status" value="1"/>
</dbReference>
<dbReference type="GeneID" id="115472579"/>
<keyword evidence="7 11" id="KW-1015">Disulfide bond</keyword>
<evidence type="ECO:0000256" key="12">
    <source>
        <dbReference type="RuleBase" id="RU361218"/>
    </source>
</evidence>
<evidence type="ECO:0000256" key="10">
    <source>
        <dbReference type="ARBA" id="ARBA00065402"/>
    </source>
</evidence>